<dbReference type="GO" id="GO:0015421">
    <property type="term" value="F:ABC-type oligopeptide transporter activity"/>
    <property type="evidence" value="ECO:0007669"/>
    <property type="project" value="TreeGrafter"/>
</dbReference>
<evidence type="ECO:0000313" key="14">
    <source>
        <dbReference type="EMBL" id="EDR29811.1"/>
    </source>
</evidence>
<dbReference type="SUPFAM" id="SSF52540">
    <property type="entry name" value="P-loop containing nucleoside triphosphate hydrolases"/>
    <property type="match status" value="2"/>
</dbReference>
<feature type="transmembrane region" description="Helical" evidence="11">
    <location>
        <begin position="916"/>
        <end position="940"/>
    </location>
</feature>
<keyword evidence="6" id="KW-0677">Repeat</keyword>
<dbReference type="GO" id="GO:0090374">
    <property type="term" value="P:oligopeptide export from mitochondrion"/>
    <property type="evidence" value="ECO:0007669"/>
    <property type="project" value="TreeGrafter"/>
</dbReference>
<feature type="transmembrane region" description="Helical" evidence="11">
    <location>
        <begin position="330"/>
        <end position="354"/>
    </location>
</feature>
<evidence type="ECO:0000256" key="1">
    <source>
        <dbReference type="ARBA" id="ARBA00004141"/>
    </source>
</evidence>
<dbReference type="Proteomes" id="UP000008076">
    <property type="component" value="Unassembled WGS sequence"/>
</dbReference>
<dbReference type="InterPro" id="IPR027417">
    <property type="entry name" value="P-loop_NTPase"/>
</dbReference>
<feature type="domain" description="ABC transporter" evidence="12">
    <location>
        <begin position="1031"/>
        <end position="1270"/>
    </location>
</feature>
<dbReference type="CDD" id="cd03249">
    <property type="entry name" value="ABC_MTABC3_MDL1_MDL2"/>
    <property type="match status" value="2"/>
</dbReference>
<feature type="transmembrane region" description="Helical" evidence="11">
    <location>
        <begin position="112"/>
        <end position="133"/>
    </location>
</feature>
<feature type="transmembrane region" description="Helical" evidence="11">
    <location>
        <begin position="686"/>
        <end position="711"/>
    </location>
</feature>
<dbReference type="Gene3D" id="3.40.50.300">
    <property type="entry name" value="P-loop containing nucleotide triphosphate hydrolases"/>
    <property type="match status" value="2"/>
</dbReference>
<evidence type="ECO:0000256" key="6">
    <source>
        <dbReference type="ARBA" id="ARBA00022737"/>
    </source>
</evidence>
<evidence type="ECO:0000256" key="8">
    <source>
        <dbReference type="ARBA" id="ARBA00022840"/>
    </source>
</evidence>
<evidence type="ECO:0000259" key="13">
    <source>
        <dbReference type="PROSITE" id="PS50929"/>
    </source>
</evidence>
<dbReference type="InterPro" id="IPR011527">
    <property type="entry name" value="ABC1_TM_dom"/>
</dbReference>
<evidence type="ECO:0000256" key="2">
    <source>
        <dbReference type="ARBA" id="ARBA00007577"/>
    </source>
</evidence>
<dbReference type="InterPro" id="IPR036640">
    <property type="entry name" value="ABC1_TM_sf"/>
</dbReference>
<evidence type="ECO:0000256" key="5">
    <source>
        <dbReference type="ARBA" id="ARBA00022692"/>
    </source>
</evidence>
<dbReference type="GO" id="GO:0008559">
    <property type="term" value="F:ABC-type xenobiotic transporter activity"/>
    <property type="evidence" value="ECO:0007669"/>
    <property type="project" value="UniProtKB-EC"/>
</dbReference>
<protein>
    <recommendedName>
        <fullName evidence="3">ABC-type xenobiotic transporter</fullName>
        <ecNumber evidence="3">7.6.2.2</ecNumber>
    </recommendedName>
</protein>
<organism evidence="15">
    <name type="scientific">Entamoeba dispar (strain ATCC PRA-260 / SAW760)</name>
    <dbReference type="NCBI Taxonomy" id="370354"/>
    <lineage>
        <taxon>Eukaryota</taxon>
        <taxon>Amoebozoa</taxon>
        <taxon>Evosea</taxon>
        <taxon>Archamoebae</taxon>
        <taxon>Mastigamoebida</taxon>
        <taxon>Entamoebidae</taxon>
        <taxon>Entamoeba</taxon>
    </lineage>
</organism>
<name>B0E6N0_ENTDS</name>
<feature type="transmembrane region" description="Helical" evidence="11">
    <location>
        <begin position="45"/>
        <end position="64"/>
    </location>
</feature>
<dbReference type="CDD" id="cd18577">
    <property type="entry name" value="ABC_6TM_Pgp_ABCB1_D1_like"/>
    <property type="match status" value="1"/>
</dbReference>
<dbReference type="OMA" id="WAFQSWV"/>
<dbReference type="Pfam" id="PF00664">
    <property type="entry name" value="ABC_membrane"/>
    <property type="match status" value="2"/>
</dbReference>
<dbReference type="GO" id="GO:0005524">
    <property type="term" value="F:ATP binding"/>
    <property type="evidence" value="ECO:0007669"/>
    <property type="project" value="UniProtKB-KW"/>
</dbReference>
<keyword evidence="10 11" id="KW-0472">Membrane</keyword>
<dbReference type="SUPFAM" id="SSF90123">
    <property type="entry name" value="ABC transporter transmembrane region"/>
    <property type="match status" value="2"/>
</dbReference>
<evidence type="ECO:0000259" key="12">
    <source>
        <dbReference type="PROSITE" id="PS50893"/>
    </source>
</evidence>
<evidence type="ECO:0000256" key="3">
    <source>
        <dbReference type="ARBA" id="ARBA00012191"/>
    </source>
</evidence>
<dbReference type="VEuPathDB" id="AmoebaDB:EDI_094100"/>
<keyword evidence="14" id="KW-0378">Hydrolase</keyword>
<dbReference type="FunFam" id="3.40.50.300:FF:000302">
    <property type="entry name" value="ATP-binding cassette subfamily B member 5"/>
    <property type="match status" value="1"/>
</dbReference>
<dbReference type="EMBL" id="DS547916">
    <property type="protein sequence ID" value="EDR29811.1"/>
    <property type="molecule type" value="Genomic_DNA"/>
</dbReference>
<evidence type="ECO:0000256" key="11">
    <source>
        <dbReference type="SAM" id="Phobius"/>
    </source>
</evidence>
<dbReference type="eggNOG" id="KOG0055">
    <property type="taxonomic scope" value="Eukaryota"/>
</dbReference>
<dbReference type="PANTHER" id="PTHR43394">
    <property type="entry name" value="ATP-DEPENDENT PERMEASE MDL1, MITOCHONDRIAL"/>
    <property type="match status" value="1"/>
</dbReference>
<dbReference type="SMART" id="SM00382">
    <property type="entry name" value="AAA"/>
    <property type="match status" value="2"/>
</dbReference>
<keyword evidence="5 11" id="KW-0812">Transmembrane</keyword>
<reference evidence="15" key="1">
    <citation type="submission" date="2007-12" db="EMBL/GenBank/DDBJ databases">
        <title>Annotation of Entamoeba dispar SAW760.</title>
        <authorList>
            <person name="Lorenzi H."/>
            <person name="Inman J."/>
            <person name="Schobel S."/>
            <person name="Amedeo P."/>
            <person name="Caler E."/>
        </authorList>
    </citation>
    <scope>NUCLEOTIDE SEQUENCE [LARGE SCALE GENOMIC DNA]</scope>
    <source>
        <strain evidence="15">ATCC PRA-260 / SAW760</strain>
    </source>
</reference>
<dbReference type="InterPro" id="IPR017871">
    <property type="entry name" value="ABC_transporter-like_CS"/>
</dbReference>
<evidence type="ECO:0000256" key="9">
    <source>
        <dbReference type="ARBA" id="ARBA00022989"/>
    </source>
</evidence>
<evidence type="ECO:0000256" key="10">
    <source>
        <dbReference type="ARBA" id="ARBA00023136"/>
    </source>
</evidence>
<dbReference type="PROSITE" id="PS50929">
    <property type="entry name" value="ABC_TM1F"/>
    <property type="match status" value="2"/>
</dbReference>
<dbReference type="InterPro" id="IPR003593">
    <property type="entry name" value="AAA+_ATPase"/>
</dbReference>
<keyword evidence="9 11" id="KW-1133">Transmembrane helix</keyword>
<dbReference type="FunFam" id="1.20.1560.10:FF:000018">
    <property type="entry name" value="ATP-binding cassette subfamily B member 11"/>
    <property type="match status" value="1"/>
</dbReference>
<dbReference type="AlphaFoldDB" id="B0E6N0"/>
<feature type="domain" description="ABC transmembrane type-1" evidence="13">
    <location>
        <begin position="687"/>
        <end position="996"/>
    </location>
</feature>
<dbReference type="InterPro" id="IPR039421">
    <property type="entry name" value="Type_1_exporter"/>
</dbReference>
<sequence length="1276" mass="143337">MTSEPLNTFNIFNVNPDPNEILSKKKLHDTEGKVNLIKLFKYSDWIDLILLIIGIISSIGNGILQPVMLLLMGDVIDSYIYTSEYNIIIDEEVNHMIVEGVKESVNKVVVKMVYFGVISMVLSFMRTFSLFVVSQREGIRLRKLYFKSLLRQDATWYDFQESGELTTRIATDIKNFQDGIGPKFGMIFQIFSMTITGYIIGFIKSWDLTLVLIATVPLSSFSFTGFEMVAMKYETKALSVFGVAGSIAEETIGNIRTVQSLNQEHKFSEEYEEKIKENEHFNAIKGQCFGIGFGFSTFFTYATYALGSWYSNIAVRGKGGSKGVSAGDVLTVFFTIWMASQTLVTITTPLNLLFSAQASAYKIFTTIDRIPDIDCQSTVGECPNECNGNIKFEDVQFVYPTRPSHQVLKGLNLEIKKGETIALVGTSGCGKSTTIQLIQRNYDPNSGKITIDGKDIRELNIKWLRNQIGIVGQEPILFAGTIRENIILGTREGETLNEEEMIKCAKMANAHDFISKLPDGYDTIIGEKGALLSGGQKQRIAIARALIRKPSILLLDEATSALDTQSEKIVQEALDKASKGRTTIIVAHRLTTVRNADKICVFHQGEIIEQGTHQELMELKGTYYGLVKRQSMEEEVDQETVENDLKKFREEEEDKEIENIIVTENQNDEEIILIIRIMIEQMKMNFIFFTLATLGGIVGGAIYPFFTIKFIDLIVVMMEMREGVDLTDEQHHTLIVSIIWIIGIAFVGLISHYCYVGLFGSSGEHLIGSVRRRMFKSIISQEIGWFDRKENRVGSLITRLSSDPTKLNGITGIFLGNIVYIISSMCFGFGFALYYNWKLALCVIATSPIHALILFGDYKFNSMESSPAEKAYEESGVTLVEVVESMKTVQSLTREEHFLKSYSLNLKKPYRNIFKWAPLLALVNSLSYLLYFVVDAYGYYLGVSFLTRDINYKQTSQMFYQELIDNYMKLQKALSSVIFTAEGVGEFGEIMPDIGKSMKAAKHSYNVIDRIPKIESQEVNSEIINDIKGEIEFKNVHFRYPTRVDNEVLKGISFKAEQGKTIALVGVSGCGKSTSIQLIERFYEPTNGEVLLDGHNIKDLNIQFLRNQIGLVGQEPVLFAESIIDNIKRGIPKGVEVNNEQIYTAAKMANAHDFISTMPEGYNTMVGDRGSQLSGGQKQRIAIARALIRNPKVLLLDEATSALDSESEKIVQEALDKASKGRTTIIIAHRLSTIQNADKICVIMRGKIVEQGTHQELIELKGFYYTLAMQQFGTMN</sequence>
<keyword evidence="8" id="KW-0067">ATP-binding</keyword>
<dbReference type="FunFam" id="3.40.50.300:FF:000916">
    <property type="entry name" value="ABC transporter B family member 9"/>
    <property type="match status" value="1"/>
</dbReference>
<dbReference type="RefSeq" id="XP_001734043.1">
    <property type="nucleotide sequence ID" value="XM_001733991.1"/>
</dbReference>
<proteinExistence type="inferred from homology"/>
<gene>
    <name evidence="14" type="ORF">EDI_094100</name>
</gene>
<feature type="transmembrane region" description="Helical" evidence="11">
    <location>
        <begin position="184"/>
        <end position="203"/>
    </location>
</feature>
<comment type="similarity">
    <text evidence="2">Belongs to the ABC transporter superfamily. ABCB family. Multidrug resistance exporter (TC 3.A.1.201) subfamily.</text>
</comment>
<evidence type="ECO:0000256" key="4">
    <source>
        <dbReference type="ARBA" id="ARBA00022448"/>
    </source>
</evidence>
<dbReference type="EC" id="7.6.2.2" evidence="3"/>
<dbReference type="PROSITE" id="PS00211">
    <property type="entry name" value="ABC_TRANSPORTER_1"/>
    <property type="match status" value="2"/>
</dbReference>
<dbReference type="GeneID" id="5878941"/>
<dbReference type="InterPro" id="IPR003439">
    <property type="entry name" value="ABC_transporter-like_ATP-bd"/>
</dbReference>
<feature type="transmembrane region" description="Helical" evidence="11">
    <location>
        <begin position="288"/>
        <end position="310"/>
    </location>
</feature>
<feature type="transmembrane region" description="Helical" evidence="11">
    <location>
        <begin position="209"/>
        <end position="229"/>
    </location>
</feature>
<keyword evidence="15" id="KW-1185">Reference proteome</keyword>
<evidence type="ECO:0000256" key="7">
    <source>
        <dbReference type="ARBA" id="ARBA00022741"/>
    </source>
</evidence>
<evidence type="ECO:0000313" key="15">
    <source>
        <dbReference type="Proteomes" id="UP000008076"/>
    </source>
</evidence>
<dbReference type="OrthoDB" id="6500128at2759"/>
<feature type="transmembrane region" description="Helical" evidence="11">
    <location>
        <begin position="731"/>
        <end position="756"/>
    </location>
</feature>
<feature type="domain" description="ABC transmembrane type-1" evidence="13">
    <location>
        <begin position="52"/>
        <end position="348"/>
    </location>
</feature>
<dbReference type="CDD" id="cd18578">
    <property type="entry name" value="ABC_6TM_Pgp_ABCB1_D2_like"/>
    <property type="match status" value="1"/>
</dbReference>
<dbReference type="GO" id="GO:0016887">
    <property type="term" value="F:ATP hydrolysis activity"/>
    <property type="evidence" value="ECO:0007669"/>
    <property type="project" value="InterPro"/>
</dbReference>
<dbReference type="PANTHER" id="PTHR43394:SF27">
    <property type="entry name" value="ATP-DEPENDENT TRANSLOCASE ABCB1-LIKE"/>
    <property type="match status" value="1"/>
</dbReference>
<dbReference type="PROSITE" id="PS50893">
    <property type="entry name" value="ABC_TRANSPORTER_2"/>
    <property type="match status" value="2"/>
</dbReference>
<dbReference type="Pfam" id="PF00005">
    <property type="entry name" value="ABC_tran"/>
    <property type="match status" value="2"/>
</dbReference>
<feature type="transmembrane region" description="Helical" evidence="11">
    <location>
        <begin position="837"/>
        <end position="856"/>
    </location>
</feature>
<comment type="subcellular location">
    <subcellularLocation>
        <location evidence="1">Membrane</location>
        <topology evidence="1">Multi-pass membrane protein</topology>
    </subcellularLocation>
</comment>
<keyword evidence="7" id="KW-0547">Nucleotide-binding</keyword>
<dbReference type="Gene3D" id="1.20.1560.10">
    <property type="entry name" value="ABC transporter type 1, transmembrane domain"/>
    <property type="match status" value="2"/>
</dbReference>
<feature type="domain" description="ABC transporter" evidence="12">
    <location>
        <begin position="390"/>
        <end position="629"/>
    </location>
</feature>
<accession>B0E6N0</accession>
<feature type="transmembrane region" description="Helical" evidence="11">
    <location>
        <begin position="809"/>
        <end position="831"/>
    </location>
</feature>
<dbReference type="GO" id="GO:0005743">
    <property type="term" value="C:mitochondrial inner membrane"/>
    <property type="evidence" value="ECO:0007669"/>
    <property type="project" value="TreeGrafter"/>
</dbReference>
<keyword evidence="4" id="KW-0813">Transport</keyword>
<dbReference type="KEGG" id="edi:EDI_094100"/>